<evidence type="ECO:0000256" key="1">
    <source>
        <dbReference type="ARBA" id="ARBA00022485"/>
    </source>
</evidence>
<gene>
    <name evidence="6" type="ordered locus">PTH_2253</name>
</gene>
<dbReference type="PROSITE" id="PS51656">
    <property type="entry name" value="4FE4S"/>
    <property type="match status" value="1"/>
</dbReference>
<reference evidence="7" key="1">
    <citation type="journal article" date="2008" name="Genome Res.">
        <title>The genome of Pelotomaculum thermopropionicum reveals niche-associated evolution in anaerobic microbiota.</title>
        <authorList>
            <person name="Kosaka T."/>
            <person name="Kato S."/>
            <person name="Shimoyama T."/>
            <person name="Ishii S."/>
            <person name="Abe T."/>
            <person name="Watanabe K."/>
        </authorList>
    </citation>
    <scope>NUCLEOTIDE SEQUENCE [LARGE SCALE GENOMIC DNA]</scope>
    <source>
        <strain evidence="7">DSM 13744 / JCM 10971 / SI</strain>
    </source>
</reference>
<dbReference type="HOGENOM" id="CLU_127723_0_0_9"/>
<dbReference type="InterPro" id="IPR007202">
    <property type="entry name" value="4Fe-4S_dom"/>
</dbReference>
<keyword evidence="6" id="KW-0830">Ubiquinone</keyword>
<keyword evidence="1" id="KW-0004">4Fe-4S</keyword>
<dbReference type="eggNOG" id="COG4871">
    <property type="taxonomic scope" value="Bacteria"/>
</dbReference>
<evidence type="ECO:0000256" key="3">
    <source>
        <dbReference type="ARBA" id="ARBA00023004"/>
    </source>
</evidence>
<protein>
    <submittedName>
        <fullName evidence="6">Predicted NADH:ubiquinone oxidoreductase</fullName>
    </submittedName>
</protein>
<organism evidence="6 7">
    <name type="scientific">Pelotomaculum thermopropionicum (strain DSM 13744 / JCM 10971 / SI)</name>
    <dbReference type="NCBI Taxonomy" id="370438"/>
    <lineage>
        <taxon>Bacteria</taxon>
        <taxon>Bacillati</taxon>
        <taxon>Bacillota</taxon>
        <taxon>Clostridia</taxon>
        <taxon>Eubacteriales</taxon>
        <taxon>Desulfotomaculaceae</taxon>
        <taxon>Pelotomaculum</taxon>
    </lineage>
</organism>
<keyword evidence="7" id="KW-1185">Reference proteome</keyword>
<name>A5D010_PELTS</name>
<dbReference type="PANTHER" id="PTHR36214">
    <property type="match status" value="1"/>
</dbReference>
<accession>A5D010</accession>
<sequence>MYLRNYKIVGIGPCRAEGSMFRATAILSRDIAGLLPYLNAALKWCAYEPFVPSLTFKCKGSPVVLHPDRVIVGQLREVDAAEEILDAVIAFINRVYTKKDSLHPQPLPKELPQPAGIYQLLPQTDCGGCGEATCIAFTVKLVKGEKKVEDCPSISPERAGRILTLLATIDDGETIFGGLNNP</sequence>
<dbReference type="GO" id="GO:0046872">
    <property type="term" value="F:metal ion binding"/>
    <property type="evidence" value="ECO:0007669"/>
    <property type="project" value="UniProtKB-KW"/>
</dbReference>
<dbReference type="PANTHER" id="PTHR36214:SF3">
    <property type="entry name" value="ACETYL-COA DECARBONYLASE_SYNTHASE COMPLEX SUBUNIT GAMMA"/>
    <property type="match status" value="1"/>
</dbReference>
<dbReference type="AlphaFoldDB" id="A5D010"/>
<keyword evidence="4" id="KW-0411">Iron-sulfur</keyword>
<feature type="domain" description="4Fe-4S" evidence="5">
    <location>
        <begin position="109"/>
        <end position="168"/>
    </location>
</feature>
<dbReference type="Gene3D" id="1.10.15.40">
    <property type="entry name" value="Electron transport complex subunit B, putative Fe-S cluster"/>
    <property type="match status" value="1"/>
</dbReference>
<dbReference type="GO" id="GO:0051539">
    <property type="term" value="F:4 iron, 4 sulfur cluster binding"/>
    <property type="evidence" value="ECO:0007669"/>
    <property type="project" value="UniProtKB-KW"/>
</dbReference>
<evidence type="ECO:0000313" key="7">
    <source>
        <dbReference type="Proteomes" id="UP000006556"/>
    </source>
</evidence>
<proteinExistence type="predicted"/>
<dbReference type="EMBL" id="AP009389">
    <property type="protein sequence ID" value="BAF60434.1"/>
    <property type="molecule type" value="Genomic_DNA"/>
</dbReference>
<evidence type="ECO:0000256" key="4">
    <source>
        <dbReference type="ARBA" id="ARBA00023014"/>
    </source>
</evidence>
<dbReference type="Pfam" id="PF04060">
    <property type="entry name" value="FeS"/>
    <property type="match status" value="1"/>
</dbReference>
<keyword evidence="3" id="KW-0408">Iron</keyword>
<dbReference type="KEGG" id="pth:PTH_2253"/>
<dbReference type="InterPro" id="IPR051069">
    <property type="entry name" value="ACDS_complex_subunit"/>
</dbReference>
<dbReference type="Proteomes" id="UP000006556">
    <property type="component" value="Chromosome"/>
</dbReference>
<evidence type="ECO:0000259" key="5">
    <source>
        <dbReference type="PROSITE" id="PS51656"/>
    </source>
</evidence>
<dbReference type="STRING" id="370438.PTH_2253"/>
<evidence type="ECO:0000313" key="6">
    <source>
        <dbReference type="EMBL" id="BAF60434.1"/>
    </source>
</evidence>
<evidence type="ECO:0000256" key="2">
    <source>
        <dbReference type="ARBA" id="ARBA00022723"/>
    </source>
</evidence>
<keyword evidence="2" id="KW-0479">Metal-binding</keyword>